<evidence type="ECO:0000256" key="1">
    <source>
        <dbReference type="SAM" id="Coils"/>
    </source>
</evidence>
<feature type="region of interest" description="Disordered" evidence="2">
    <location>
        <begin position="395"/>
        <end position="416"/>
    </location>
</feature>
<proteinExistence type="predicted"/>
<evidence type="ECO:0000256" key="2">
    <source>
        <dbReference type="SAM" id="MobiDB-lite"/>
    </source>
</evidence>
<reference evidence="3 4" key="1">
    <citation type="submission" date="2024-01" db="EMBL/GenBank/DDBJ databases">
        <title>Complete genome of Cladobotryum mycophilum ATHUM6906.</title>
        <authorList>
            <person name="Christinaki A.C."/>
            <person name="Myridakis A.I."/>
            <person name="Kouvelis V.N."/>
        </authorList>
    </citation>
    <scope>NUCLEOTIDE SEQUENCE [LARGE SCALE GENOMIC DNA]</scope>
    <source>
        <strain evidence="3 4">ATHUM6906</strain>
    </source>
</reference>
<name>A0ABR0SDU5_9HYPO</name>
<sequence>MTQTTPAAAAAARRHSRTGSKSIRGQISGPIPISSALDESLASRAREANFFVPVTKLEAPVEARHLENARRSFVTNPRFSFSGREGLSSQGTSSRDSDYWPTLSRLETVSPTSSVPIPPPRSEFRHSTISTSTPQRRRSTIRGAFSKLFGRKKTKSFQVPARPAYVQEEPKAWQHLSVPQRGLGHKRSATFPVTEYNRALRSHSIGPEDVRAIQSARNSLVINRKRAATSTIRPIIWNGPTGLRPRPASTRDRGSRFVEAIHDMEDTVPENMSSRSISPHRTPSNTSDEVRHASSSTSAISTQLESEYTGTLVNTRTEADETTETPAEPFTFEDITCITTIDKRTTEADNLQKRISGIENRLGQVETLLTHVCNTVPNFQPQLDDVDRPISIPLSLTTSQTTRPSTQSSSRNSGISKFSFGEASTVVGSLPSPTLRESTSLPTLRKRSTGSFTIDHYTALMDLIESDRSARLALEAQVKQLNQQIKLLTKEPLYTEYDLNFKDSVKKCRREGVFLEDPGIVTDFGDDFDDYSESFSTPREDNFSFPIPQKDQVILDEFPTALSIAKLSI</sequence>
<evidence type="ECO:0000313" key="3">
    <source>
        <dbReference type="EMBL" id="KAK5990333.1"/>
    </source>
</evidence>
<gene>
    <name evidence="3" type="ORF">PT974_08600</name>
</gene>
<evidence type="ECO:0000313" key="4">
    <source>
        <dbReference type="Proteomes" id="UP001338125"/>
    </source>
</evidence>
<organism evidence="3 4">
    <name type="scientific">Cladobotryum mycophilum</name>
    <dbReference type="NCBI Taxonomy" id="491253"/>
    <lineage>
        <taxon>Eukaryota</taxon>
        <taxon>Fungi</taxon>
        <taxon>Dikarya</taxon>
        <taxon>Ascomycota</taxon>
        <taxon>Pezizomycotina</taxon>
        <taxon>Sordariomycetes</taxon>
        <taxon>Hypocreomycetidae</taxon>
        <taxon>Hypocreales</taxon>
        <taxon>Hypocreaceae</taxon>
        <taxon>Cladobotryum</taxon>
    </lineage>
</organism>
<protein>
    <submittedName>
        <fullName evidence="3">Uncharacterized protein</fullName>
    </submittedName>
</protein>
<feature type="region of interest" description="Disordered" evidence="2">
    <location>
        <begin position="1"/>
        <end position="32"/>
    </location>
</feature>
<feature type="coiled-coil region" evidence="1">
    <location>
        <begin position="464"/>
        <end position="491"/>
    </location>
</feature>
<accession>A0ABR0SDU5</accession>
<feature type="coiled-coil region" evidence="1">
    <location>
        <begin position="341"/>
        <end position="368"/>
    </location>
</feature>
<dbReference type="Proteomes" id="UP001338125">
    <property type="component" value="Unassembled WGS sequence"/>
</dbReference>
<keyword evidence="4" id="KW-1185">Reference proteome</keyword>
<feature type="compositionally biased region" description="Low complexity" evidence="2">
    <location>
        <begin position="395"/>
        <end position="411"/>
    </location>
</feature>
<dbReference type="EMBL" id="JAVFKD010000014">
    <property type="protein sequence ID" value="KAK5990333.1"/>
    <property type="molecule type" value="Genomic_DNA"/>
</dbReference>
<feature type="compositionally biased region" description="Polar residues" evidence="2">
    <location>
        <begin position="270"/>
        <end position="300"/>
    </location>
</feature>
<feature type="region of interest" description="Disordered" evidence="2">
    <location>
        <begin position="269"/>
        <end position="300"/>
    </location>
</feature>
<keyword evidence="1" id="KW-0175">Coiled coil</keyword>
<feature type="region of interest" description="Disordered" evidence="2">
    <location>
        <begin position="78"/>
        <end position="137"/>
    </location>
</feature>
<comment type="caution">
    <text evidence="3">The sequence shown here is derived from an EMBL/GenBank/DDBJ whole genome shotgun (WGS) entry which is preliminary data.</text>
</comment>